<dbReference type="AlphaFoldDB" id="A0AAD5WR84"/>
<dbReference type="Proteomes" id="UP001201980">
    <property type="component" value="Unassembled WGS sequence"/>
</dbReference>
<keyword evidence="4 8" id="KW-0812">Transmembrane</keyword>
<evidence type="ECO:0000256" key="4">
    <source>
        <dbReference type="ARBA" id="ARBA00022692"/>
    </source>
</evidence>
<dbReference type="InterPro" id="IPR009580">
    <property type="entry name" value="GPI_biosynthesis_protein_Pig-F"/>
</dbReference>
<dbReference type="Pfam" id="PF06699">
    <property type="entry name" value="PIG-F"/>
    <property type="match status" value="1"/>
</dbReference>
<keyword evidence="6 8" id="KW-1133">Transmembrane helix</keyword>
<feature type="transmembrane region" description="Helical" evidence="8">
    <location>
        <begin position="196"/>
        <end position="216"/>
    </location>
</feature>
<dbReference type="GO" id="GO:0006506">
    <property type="term" value="P:GPI anchor biosynthetic process"/>
    <property type="evidence" value="ECO:0007669"/>
    <property type="project" value="UniProtKB-KW"/>
</dbReference>
<feature type="transmembrane region" description="Helical" evidence="8">
    <location>
        <begin position="77"/>
        <end position="97"/>
    </location>
</feature>
<reference evidence="9" key="1">
    <citation type="submission" date="2022-07" db="EMBL/GenBank/DDBJ databases">
        <title>Draft genome sequence of Zalerion maritima ATCC 34329, a (micro)plastics degrading marine fungus.</title>
        <authorList>
            <person name="Paco A."/>
            <person name="Goncalves M.F.M."/>
            <person name="Rocha-Santos T.A.P."/>
            <person name="Alves A."/>
        </authorList>
    </citation>
    <scope>NUCLEOTIDE SEQUENCE</scope>
    <source>
        <strain evidence="9">ATCC 34329</strain>
    </source>
</reference>
<evidence type="ECO:0000256" key="6">
    <source>
        <dbReference type="ARBA" id="ARBA00022989"/>
    </source>
</evidence>
<comment type="pathway">
    <text evidence="2">Glycolipid biosynthesis; glycosylphosphatidylinositol-anchor biosynthesis.</text>
</comment>
<comment type="caution">
    <text evidence="9">The sequence shown here is derived from an EMBL/GenBank/DDBJ whole genome shotgun (WGS) entry which is preliminary data.</text>
</comment>
<evidence type="ECO:0000256" key="7">
    <source>
        <dbReference type="ARBA" id="ARBA00023136"/>
    </source>
</evidence>
<keyword evidence="7 8" id="KW-0472">Membrane</keyword>
<proteinExistence type="predicted"/>
<name>A0AAD5WR84_9PEZI</name>
<evidence type="ECO:0000256" key="3">
    <source>
        <dbReference type="ARBA" id="ARBA00022502"/>
    </source>
</evidence>
<comment type="subcellular location">
    <subcellularLocation>
        <location evidence="1">Endoplasmic reticulum membrane</location>
        <topology evidence="1">Multi-pass membrane protein</topology>
    </subcellularLocation>
</comment>
<dbReference type="EMBL" id="JAKWBI020000242">
    <property type="protein sequence ID" value="KAJ2898152.1"/>
    <property type="molecule type" value="Genomic_DNA"/>
</dbReference>
<evidence type="ECO:0000256" key="2">
    <source>
        <dbReference type="ARBA" id="ARBA00004687"/>
    </source>
</evidence>
<gene>
    <name evidence="9" type="ORF">MKZ38_004152</name>
</gene>
<keyword evidence="5" id="KW-0256">Endoplasmic reticulum</keyword>
<evidence type="ECO:0000313" key="10">
    <source>
        <dbReference type="Proteomes" id="UP001201980"/>
    </source>
</evidence>
<feature type="transmembrane region" description="Helical" evidence="8">
    <location>
        <begin position="153"/>
        <end position="175"/>
    </location>
</feature>
<evidence type="ECO:0000256" key="1">
    <source>
        <dbReference type="ARBA" id="ARBA00004477"/>
    </source>
</evidence>
<evidence type="ECO:0000256" key="8">
    <source>
        <dbReference type="SAM" id="Phobius"/>
    </source>
</evidence>
<feature type="transmembrane region" description="Helical" evidence="8">
    <location>
        <begin position="118"/>
        <end position="147"/>
    </location>
</feature>
<keyword evidence="10" id="KW-1185">Reference proteome</keyword>
<feature type="transmembrane region" description="Helical" evidence="8">
    <location>
        <begin position="228"/>
        <end position="248"/>
    </location>
</feature>
<evidence type="ECO:0000256" key="5">
    <source>
        <dbReference type="ARBA" id="ARBA00022824"/>
    </source>
</evidence>
<accession>A0AAD5WR84</accession>
<sequence>MAVLDPSSMYGAAAQAPANPTTATGKPGQAVDVQPVIPLATPAANVFRHVQPVVLVSLLVLRFKALVADPTAELFNGLPLVAAIQVAYVLLCLPAAGSEQITKKKTKPGEKKRKEEKVISGVLTAMFSLLLTLTTVLPLHVGFILFGAPLDNYVFETALVSAHTGLLALFPVFYTRGVDADSWVALAGLNTPVDEVMGGAIGCLVGAWLGAVPIPLDWDRDWQRWPVTIVVGMWLGGVVGKGIGGLVVKKTPASG</sequence>
<evidence type="ECO:0000313" key="9">
    <source>
        <dbReference type="EMBL" id="KAJ2898152.1"/>
    </source>
</evidence>
<keyword evidence="3" id="KW-0337">GPI-anchor biosynthesis</keyword>
<dbReference type="GO" id="GO:0005789">
    <property type="term" value="C:endoplasmic reticulum membrane"/>
    <property type="evidence" value="ECO:0007669"/>
    <property type="project" value="UniProtKB-SubCell"/>
</dbReference>
<protein>
    <submittedName>
        <fullName evidence="9">GPI biosynthesis protein family Pig-F</fullName>
    </submittedName>
</protein>
<organism evidence="9 10">
    <name type="scientific">Zalerion maritima</name>
    <dbReference type="NCBI Taxonomy" id="339359"/>
    <lineage>
        <taxon>Eukaryota</taxon>
        <taxon>Fungi</taxon>
        <taxon>Dikarya</taxon>
        <taxon>Ascomycota</taxon>
        <taxon>Pezizomycotina</taxon>
        <taxon>Sordariomycetes</taxon>
        <taxon>Lulworthiomycetidae</taxon>
        <taxon>Lulworthiales</taxon>
        <taxon>Lulworthiaceae</taxon>
        <taxon>Zalerion</taxon>
    </lineage>
</organism>